<dbReference type="Proteomes" id="UP001165083">
    <property type="component" value="Unassembled WGS sequence"/>
</dbReference>
<evidence type="ECO:0000313" key="1">
    <source>
        <dbReference type="EMBL" id="GMF31824.1"/>
    </source>
</evidence>
<gene>
    <name evidence="1" type="ORF">Plil01_001361000</name>
</gene>
<dbReference type="AlphaFoldDB" id="A0A9W6X506"/>
<evidence type="ECO:0000313" key="2">
    <source>
        <dbReference type="Proteomes" id="UP001165083"/>
    </source>
</evidence>
<protein>
    <submittedName>
        <fullName evidence="1">Unnamed protein product</fullName>
    </submittedName>
</protein>
<organism evidence="1 2">
    <name type="scientific">Phytophthora lilii</name>
    <dbReference type="NCBI Taxonomy" id="2077276"/>
    <lineage>
        <taxon>Eukaryota</taxon>
        <taxon>Sar</taxon>
        <taxon>Stramenopiles</taxon>
        <taxon>Oomycota</taxon>
        <taxon>Peronosporomycetes</taxon>
        <taxon>Peronosporales</taxon>
        <taxon>Peronosporaceae</taxon>
        <taxon>Phytophthora</taxon>
    </lineage>
</organism>
<accession>A0A9W6X506</accession>
<proteinExistence type="predicted"/>
<comment type="caution">
    <text evidence="1">The sequence shown here is derived from an EMBL/GenBank/DDBJ whole genome shotgun (WGS) entry which is preliminary data.</text>
</comment>
<dbReference type="EMBL" id="BSXW01000936">
    <property type="protein sequence ID" value="GMF31824.1"/>
    <property type="molecule type" value="Genomic_DNA"/>
</dbReference>
<keyword evidence="2" id="KW-1185">Reference proteome</keyword>
<name>A0A9W6X506_9STRA</name>
<sequence length="116" mass="13545">MKELQRVLEAYRAMEPVREVVAMIKTEFEEEQRWATLEFQVETAVRANYLNSNGQLMVNLQAQVMQVVVKDPVCDDFAPQRKYTYRFLKSYLDGRLSGVNFGDSRVAETVENVVYR</sequence>
<reference evidence="1" key="1">
    <citation type="submission" date="2023-04" db="EMBL/GenBank/DDBJ databases">
        <title>Phytophthora lilii NBRC 32176.</title>
        <authorList>
            <person name="Ichikawa N."/>
            <person name="Sato H."/>
            <person name="Tonouchi N."/>
        </authorList>
    </citation>
    <scope>NUCLEOTIDE SEQUENCE</scope>
    <source>
        <strain evidence="1">NBRC 32176</strain>
    </source>
</reference>